<feature type="active site" description="Proton acceptor" evidence="13">
    <location>
        <position position="458"/>
    </location>
</feature>
<evidence type="ECO:0000256" key="15">
    <source>
        <dbReference type="PIRSR" id="PIRSR000350-4"/>
    </source>
</evidence>
<dbReference type="InterPro" id="IPR016156">
    <property type="entry name" value="FAD/NAD-linked_Rdtase_dimer_sf"/>
</dbReference>
<comment type="cofactor">
    <cofactor evidence="14 16">
        <name>FAD</name>
        <dbReference type="ChEBI" id="CHEBI:57692"/>
    </cofactor>
    <text evidence="14 16">Binds 1 FAD per subunit.</text>
</comment>
<dbReference type="InterPro" id="IPR006258">
    <property type="entry name" value="Lipoamide_DH"/>
</dbReference>
<dbReference type="PANTHER" id="PTHR22912">
    <property type="entry name" value="DISULFIDE OXIDOREDUCTASE"/>
    <property type="match status" value="1"/>
</dbReference>
<dbReference type="Gene3D" id="3.30.390.30">
    <property type="match status" value="1"/>
</dbReference>
<dbReference type="PROSITE" id="PS00076">
    <property type="entry name" value="PYRIDINE_REDOX_1"/>
    <property type="match status" value="1"/>
</dbReference>
<comment type="catalytic activity">
    <reaction evidence="12 16">
        <text>N(6)-[(R)-dihydrolipoyl]-L-lysyl-[protein] + NAD(+) = N(6)-[(R)-lipoyl]-L-lysyl-[protein] + NADH + H(+)</text>
        <dbReference type="Rhea" id="RHEA:15045"/>
        <dbReference type="Rhea" id="RHEA-COMP:10474"/>
        <dbReference type="Rhea" id="RHEA-COMP:10475"/>
        <dbReference type="ChEBI" id="CHEBI:15378"/>
        <dbReference type="ChEBI" id="CHEBI:57540"/>
        <dbReference type="ChEBI" id="CHEBI:57945"/>
        <dbReference type="ChEBI" id="CHEBI:83099"/>
        <dbReference type="ChEBI" id="CHEBI:83100"/>
        <dbReference type="EC" id="1.8.1.4"/>
    </reaction>
</comment>
<keyword evidence="10" id="KW-1015">Disulfide bond</keyword>
<name>A0A5Q2RRR0_9ACTN</name>
<dbReference type="GO" id="GO:0006103">
    <property type="term" value="P:2-oxoglutarate metabolic process"/>
    <property type="evidence" value="ECO:0007669"/>
    <property type="project" value="TreeGrafter"/>
</dbReference>
<organism evidence="19 20">
    <name type="scientific">Actinomarinicola tropica</name>
    <dbReference type="NCBI Taxonomy" id="2789776"/>
    <lineage>
        <taxon>Bacteria</taxon>
        <taxon>Bacillati</taxon>
        <taxon>Actinomycetota</taxon>
        <taxon>Acidimicrobiia</taxon>
        <taxon>Acidimicrobiales</taxon>
        <taxon>Iamiaceae</taxon>
        <taxon>Actinomarinicola</taxon>
    </lineage>
</organism>
<evidence type="ECO:0000313" key="20">
    <source>
        <dbReference type="Proteomes" id="UP000334019"/>
    </source>
</evidence>
<feature type="binding site" evidence="14">
    <location>
        <begin position="193"/>
        <end position="200"/>
    </location>
    <ligand>
        <name>NAD(+)</name>
        <dbReference type="ChEBI" id="CHEBI:57540"/>
    </ligand>
</feature>
<evidence type="ECO:0000256" key="7">
    <source>
        <dbReference type="ARBA" id="ARBA00022827"/>
    </source>
</evidence>
<evidence type="ECO:0000256" key="11">
    <source>
        <dbReference type="ARBA" id="ARBA00023284"/>
    </source>
</evidence>
<evidence type="ECO:0000256" key="4">
    <source>
        <dbReference type="ARBA" id="ARBA00016961"/>
    </source>
</evidence>
<dbReference type="InterPro" id="IPR004099">
    <property type="entry name" value="Pyr_nucl-diS_OxRdtase_dimer"/>
</dbReference>
<dbReference type="GO" id="GO:0050660">
    <property type="term" value="F:flavin adenine dinucleotide binding"/>
    <property type="evidence" value="ECO:0007669"/>
    <property type="project" value="InterPro"/>
</dbReference>
<dbReference type="Pfam" id="PF07992">
    <property type="entry name" value="Pyr_redox_2"/>
    <property type="match status" value="1"/>
</dbReference>
<comment type="miscellaneous">
    <text evidence="16">The active site is a redox-active disulfide bond.</text>
</comment>
<dbReference type="InterPro" id="IPR036188">
    <property type="entry name" value="FAD/NAD-bd_sf"/>
</dbReference>
<feature type="domain" description="Pyridine nucleotide-disulphide oxidoreductase dimerisation" evidence="17">
    <location>
        <begin position="357"/>
        <end position="467"/>
    </location>
</feature>
<evidence type="ECO:0000256" key="12">
    <source>
        <dbReference type="ARBA" id="ARBA00049187"/>
    </source>
</evidence>
<dbReference type="PRINTS" id="PR00368">
    <property type="entry name" value="FADPNR"/>
</dbReference>
<comment type="subcellular location">
    <subcellularLocation>
        <location evidence="1">Cytoplasm</location>
    </subcellularLocation>
</comment>
<feature type="binding site" evidence="14">
    <location>
        <position position="280"/>
    </location>
    <ligand>
        <name>NAD(+)</name>
        <dbReference type="ChEBI" id="CHEBI:57540"/>
    </ligand>
</feature>
<feature type="domain" description="FAD/NAD(P)-binding" evidence="18">
    <location>
        <begin position="17"/>
        <end position="336"/>
    </location>
</feature>
<evidence type="ECO:0000256" key="10">
    <source>
        <dbReference type="ARBA" id="ARBA00023157"/>
    </source>
</evidence>
<protein>
    <recommendedName>
        <fullName evidence="4 16">Dihydrolipoyl dehydrogenase</fullName>
        <ecNumber evidence="3 16">1.8.1.4</ecNumber>
    </recommendedName>
</protein>
<dbReference type="KEGG" id="atq:GH723_12625"/>
<keyword evidence="11 16" id="KW-0676">Redox-active center</keyword>
<dbReference type="AlphaFoldDB" id="A0A5Q2RRR0"/>
<keyword evidence="14" id="KW-0547">Nucleotide-binding</keyword>
<dbReference type="EC" id="1.8.1.4" evidence="3 16"/>
<dbReference type="PIRSF" id="PIRSF000350">
    <property type="entry name" value="Mercury_reductase_MerA"/>
    <property type="match status" value="1"/>
</dbReference>
<feature type="disulfide bond" description="Redox-active" evidence="15">
    <location>
        <begin position="54"/>
        <end position="59"/>
    </location>
</feature>
<keyword evidence="20" id="KW-1185">Reference proteome</keyword>
<evidence type="ECO:0000259" key="17">
    <source>
        <dbReference type="Pfam" id="PF02852"/>
    </source>
</evidence>
<evidence type="ECO:0000256" key="9">
    <source>
        <dbReference type="ARBA" id="ARBA00023027"/>
    </source>
</evidence>
<dbReference type="InterPro" id="IPR023753">
    <property type="entry name" value="FAD/NAD-binding_dom"/>
</dbReference>
<keyword evidence="6 16" id="KW-0285">Flavoprotein</keyword>
<dbReference type="Gene3D" id="3.50.50.60">
    <property type="entry name" value="FAD/NAD(P)-binding domain"/>
    <property type="match status" value="2"/>
</dbReference>
<dbReference type="RefSeq" id="WP_153759981.1">
    <property type="nucleotide sequence ID" value="NZ_CP045851.1"/>
</dbReference>
<feature type="binding site" evidence="14">
    <location>
        <position position="126"/>
    </location>
    <ligand>
        <name>FAD</name>
        <dbReference type="ChEBI" id="CHEBI:57692"/>
    </ligand>
</feature>
<sequence length="478" mass="50093">MVPTAENPAPASTDTHFDVVVIGGGPGGYASALYGASAGLNVAMIERQRIGGTCLHVGCIPAKELLETAAVHRTVSHAKEFGVLADAPGLDFGVTQDRKQGVIDQLVDGLKGLLKGRKVTVLDGTGRLDADHRTVHVSGGESGDVSITGDAVILAAGSAVRTIPGFDVDGTLVVTSDELLSLRELPERAVVIGGGAIGCEFASMMSDLGTEVTILEALPKILPGVDKDAAQIVERSFKKRGITVETGVQVTGHTPGERGTTVHVDGGEDIETDMVVVSVGRRPFTDLLGLDQTGVSVDDRGFIEVDENCRTSVDGVWAVGDIVPTAQLAHIGFAEGMVAIRDILGEDPQPVDYARLPWCIYCHPEVAFAGYSEEAAKEAGYDVVVSKHRYIGNGRAKIIGDTDGLVKVIAEKGPDGEAGRILGVHMVGPWVTEQLGQAYMAVNWEATVAEAAAFIQPHPTLSENLGETLMALTGRSLH</sequence>
<keyword evidence="5" id="KW-0963">Cytoplasm</keyword>
<dbReference type="PANTHER" id="PTHR22912:SF217">
    <property type="entry name" value="DIHYDROLIPOYL DEHYDROGENASE"/>
    <property type="match status" value="1"/>
</dbReference>
<dbReference type="GO" id="GO:0005737">
    <property type="term" value="C:cytoplasm"/>
    <property type="evidence" value="ECO:0007669"/>
    <property type="project" value="UniProtKB-SubCell"/>
</dbReference>
<dbReference type="InterPro" id="IPR012999">
    <property type="entry name" value="Pyr_OxRdtase_I_AS"/>
</dbReference>
<feature type="binding site" evidence="14">
    <location>
        <position position="216"/>
    </location>
    <ligand>
        <name>NAD(+)</name>
        <dbReference type="ChEBI" id="CHEBI:57540"/>
    </ligand>
</feature>
<evidence type="ECO:0000313" key="19">
    <source>
        <dbReference type="EMBL" id="QGG95875.1"/>
    </source>
</evidence>
<dbReference type="InterPro" id="IPR050151">
    <property type="entry name" value="Class-I_Pyr_Nuc-Dis_Oxidored"/>
</dbReference>
<feature type="binding site" evidence="14">
    <location>
        <position position="321"/>
    </location>
    <ligand>
        <name>FAD</name>
        <dbReference type="ChEBI" id="CHEBI:57692"/>
    </ligand>
</feature>
<evidence type="ECO:0000256" key="5">
    <source>
        <dbReference type="ARBA" id="ARBA00022490"/>
    </source>
</evidence>
<dbReference type="GO" id="GO:0004148">
    <property type="term" value="F:dihydrolipoyl dehydrogenase (NADH) activity"/>
    <property type="evidence" value="ECO:0007669"/>
    <property type="project" value="UniProtKB-EC"/>
</dbReference>
<evidence type="ECO:0000256" key="6">
    <source>
        <dbReference type="ARBA" id="ARBA00022630"/>
    </source>
</evidence>
<evidence type="ECO:0000256" key="1">
    <source>
        <dbReference type="ARBA" id="ARBA00004496"/>
    </source>
</evidence>
<dbReference type="FunFam" id="3.30.390.30:FF:000001">
    <property type="entry name" value="Dihydrolipoyl dehydrogenase"/>
    <property type="match status" value="1"/>
</dbReference>
<proteinExistence type="inferred from homology"/>
<comment type="similarity">
    <text evidence="2 16">Belongs to the class-I pyridine nucleotide-disulfide oxidoreductase family.</text>
</comment>
<keyword evidence="9 14" id="KW-0520">NAD</keyword>
<evidence type="ECO:0000256" key="14">
    <source>
        <dbReference type="PIRSR" id="PIRSR000350-3"/>
    </source>
</evidence>
<dbReference type="SUPFAM" id="SSF51905">
    <property type="entry name" value="FAD/NAD(P)-binding domain"/>
    <property type="match status" value="1"/>
</dbReference>
<evidence type="ECO:0000256" key="16">
    <source>
        <dbReference type="RuleBase" id="RU003692"/>
    </source>
</evidence>
<accession>A0A5Q2RRR0</accession>
<dbReference type="Pfam" id="PF02852">
    <property type="entry name" value="Pyr_redox_dim"/>
    <property type="match status" value="1"/>
</dbReference>
<keyword evidence="7 14" id="KW-0274">FAD</keyword>
<reference evidence="19 20" key="1">
    <citation type="submission" date="2019-11" db="EMBL/GenBank/DDBJ databases">
        <authorList>
            <person name="He Y."/>
        </authorList>
    </citation>
    <scope>NUCLEOTIDE SEQUENCE [LARGE SCALE GENOMIC DNA]</scope>
    <source>
        <strain evidence="19 20">SCSIO 58843</strain>
    </source>
</reference>
<dbReference type="InterPro" id="IPR001100">
    <property type="entry name" value="Pyr_nuc-diS_OxRdtase"/>
</dbReference>
<dbReference type="Proteomes" id="UP000334019">
    <property type="component" value="Chromosome"/>
</dbReference>
<gene>
    <name evidence="19" type="primary">lpdA</name>
    <name evidence="19" type="ORF">GH723_12625</name>
</gene>
<evidence type="ECO:0000256" key="13">
    <source>
        <dbReference type="PIRSR" id="PIRSR000350-2"/>
    </source>
</evidence>
<dbReference type="EMBL" id="CP045851">
    <property type="protein sequence ID" value="QGG95875.1"/>
    <property type="molecule type" value="Genomic_DNA"/>
</dbReference>
<evidence type="ECO:0000256" key="2">
    <source>
        <dbReference type="ARBA" id="ARBA00007532"/>
    </source>
</evidence>
<dbReference type="NCBIfam" id="TIGR01350">
    <property type="entry name" value="lipoamide_DH"/>
    <property type="match status" value="1"/>
</dbReference>
<dbReference type="SUPFAM" id="SSF55424">
    <property type="entry name" value="FAD/NAD-linked reductases, dimerisation (C-terminal) domain"/>
    <property type="match status" value="1"/>
</dbReference>
<keyword evidence="8 16" id="KW-0560">Oxidoreductase</keyword>
<feature type="binding site" evidence="14">
    <location>
        <position position="63"/>
    </location>
    <ligand>
        <name>FAD</name>
        <dbReference type="ChEBI" id="CHEBI:57692"/>
    </ligand>
</feature>
<evidence type="ECO:0000259" key="18">
    <source>
        <dbReference type="Pfam" id="PF07992"/>
    </source>
</evidence>
<evidence type="ECO:0000256" key="3">
    <source>
        <dbReference type="ARBA" id="ARBA00012608"/>
    </source>
</evidence>
<dbReference type="PRINTS" id="PR00411">
    <property type="entry name" value="PNDRDTASEI"/>
</dbReference>
<evidence type="ECO:0000256" key="8">
    <source>
        <dbReference type="ARBA" id="ARBA00023002"/>
    </source>
</evidence>